<organism evidence="2 3">
    <name type="scientific">Funneliformis geosporum</name>
    <dbReference type="NCBI Taxonomy" id="1117311"/>
    <lineage>
        <taxon>Eukaryota</taxon>
        <taxon>Fungi</taxon>
        <taxon>Fungi incertae sedis</taxon>
        <taxon>Mucoromycota</taxon>
        <taxon>Glomeromycotina</taxon>
        <taxon>Glomeromycetes</taxon>
        <taxon>Glomerales</taxon>
        <taxon>Glomeraceae</taxon>
        <taxon>Funneliformis</taxon>
    </lineage>
</organism>
<name>A0A9W4WX08_9GLOM</name>
<keyword evidence="1" id="KW-0472">Membrane</keyword>
<feature type="transmembrane region" description="Helical" evidence="1">
    <location>
        <begin position="12"/>
        <end position="32"/>
    </location>
</feature>
<sequence length="325" mass="37525">MSETSFSRKLVSVLFGVPFIILIFACPVFEILKLEYFNRTNEKLVYDTNVEYTYLVLSLIAPISYTIFTIHELGDIPFTCPKDSNYSAQVQNACRVRAINLVLMWTFAFFLIMNILSFVFEMYSFNENGGGKFVERSIPKILYDDKDDENTQRYLSPITQPPLGTDSKGGEQHQFSKIELVVYTHYTRDDIGDIPFSCPSDYPYPIPKLRLACIIRATNFIFMWMYTCLNIVFLLAAFSGILPTEDELKREKKELNIKTVLEGIDIEDDEIRKGVEGENFILRVEFNGIREKKRIVNQVQRRPRQNSKCGSDVGAMLVRLDNGKR</sequence>
<feature type="transmembrane region" description="Helical" evidence="1">
    <location>
        <begin position="221"/>
        <end position="242"/>
    </location>
</feature>
<accession>A0A9W4WX08</accession>
<evidence type="ECO:0000313" key="3">
    <source>
        <dbReference type="Proteomes" id="UP001153678"/>
    </source>
</evidence>
<keyword evidence="1" id="KW-1133">Transmembrane helix</keyword>
<dbReference type="Proteomes" id="UP001153678">
    <property type="component" value="Unassembled WGS sequence"/>
</dbReference>
<keyword evidence="1" id="KW-0812">Transmembrane</keyword>
<keyword evidence="3" id="KW-1185">Reference proteome</keyword>
<proteinExistence type="predicted"/>
<feature type="transmembrane region" description="Helical" evidence="1">
    <location>
        <begin position="98"/>
        <end position="120"/>
    </location>
</feature>
<comment type="caution">
    <text evidence="2">The sequence shown here is derived from an EMBL/GenBank/DDBJ whole genome shotgun (WGS) entry which is preliminary data.</text>
</comment>
<reference evidence="2" key="1">
    <citation type="submission" date="2022-08" db="EMBL/GenBank/DDBJ databases">
        <authorList>
            <person name="Kallberg Y."/>
            <person name="Tangrot J."/>
            <person name="Rosling A."/>
        </authorList>
    </citation>
    <scope>NUCLEOTIDE SEQUENCE</scope>
    <source>
        <strain evidence="2">Wild A</strain>
    </source>
</reference>
<feature type="transmembrane region" description="Helical" evidence="1">
    <location>
        <begin position="52"/>
        <end position="70"/>
    </location>
</feature>
<dbReference type="EMBL" id="CAMKVN010000633">
    <property type="protein sequence ID" value="CAI2169866.1"/>
    <property type="molecule type" value="Genomic_DNA"/>
</dbReference>
<gene>
    <name evidence="2" type="ORF">FWILDA_LOCUS4297</name>
</gene>
<protein>
    <submittedName>
        <fullName evidence="2">6556_t:CDS:1</fullName>
    </submittedName>
</protein>
<dbReference type="AlphaFoldDB" id="A0A9W4WX08"/>
<evidence type="ECO:0000313" key="2">
    <source>
        <dbReference type="EMBL" id="CAI2169866.1"/>
    </source>
</evidence>
<evidence type="ECO:0000256" key="1">
    <source>
        <dbReference type="SAM" id="Phobius"/>
    </source>
</evidence>
<dbReference type="OrthoDB" id="2321681at2759"/>